<reference evidence="1 2" key="1">
    <citation type="submission" date="2022-12" db="EMBL/GenBank/DDBJ databases">
        <title>Coexistence and Characterization of a Novel Tigecycline Resistance gene tet(X) variant and blaNDM-1 in a Pseudomonas caeni Isolate of Chicken Origin.</title>
        <authorList>
            <person name="Lu X."/>
            <person name="Zhang L."/>
            <person name="Li R."/>
            <person name="Wang Z."/>
        </authorList>
    </citation>
    <scope>NUCLEOTIDE SEQUENCE [LARGE SCALE GENOMIC DNA]</scope>
    <source>
        <strain evidence="1 2">CE14</strain>
    </source>
</reference>
<evidence type="ECO:0000313" key="1">
    <source>
        <dbReference type="EMBL" id="WBE25593.1"/>
    </source>
</evidence>
<name>A0AAE9VQH7_9GAMM</name>
<dbReference type="EMBL" id="CP114976">
    <property type="protein sequence ID" value="WBE25593.1"/>
    <property type="molecule type" value="Genomic_DNA"/>
</dbReference>
<proteinExistence type="predicted"/>
<accession>A0AAE9VQH7</accession>
<dbReference type="KEGG" id="dce:O6P33_01735"/>
<protein>
    <submittedName>
        <fullName evidence="1">FAD-dependent oxidoreductase</fullName>
    </submittedName>
</protein>
<dbReference type="Gene3D" id="3.90.660.10">
    <property type="match status" value="1"/>
</dbReference>
<organism evidence="1 2">
    <name type="scientific">Denitrificimonas caeni</name>
    <dbReference type="NCBI Taxonomy" id="521720"/>
    <lineage>
        <taxon>Bacteria</taxon>
        <taxon>Pseudomonadati</taxon>
        <taxon>Pseudomonadota</taxon>
        <taxon>Gammaproteobacteria</taxon>
        <taxon>Pseudomonadales</taxon>
        <taxon>Pseudomonadaceae</taxon>
        <taxon>Denitrificimonas</taxon>
    </lineage>
</organism>
<dbReference type="Gene3D" id="3.50.50.60">
    <property type="entry name" value="FAD/NAD(P)-binding domain"/>
    <property type="match status" value="1"/>
</dbReference>
<dbReference type="Proteomes" id="UP001212189">
    <property type="component" value="Chromosome"/>
</dbReference>
<dbReference type="InterPro" id="IPR036188">
    <property type="entry name" value="FAD/NAD-bd_sf"/>
</dbReference>
<dbReference type="RefSeq" id="WP_269818536.1">
    <property type="nucleotide sequence ID" value="NZ_CP114976.1"/>
</dbReference>
<evidence type="ECO:0000313" key="2">
    <source>
        <dbReference type="Proteomes" id="UP001212189"/>
    </source>
</evidence>
<keyword evidence="2" id="KW-1185">Reference proteome</keyword>
<dbReference type="SUPFAM" id="SSF51905">
    <property type="entry name" value="FAD/NAD(P)-binding domain"/>
    <property type="match status" value="1"/>
</dbReference>
<dbReference type="PANTHER" id="PTHR16128">
    <property type="entry name" value="FAD/NAD(P)-BINDING OXIDOREDUCTASE FAMILY PROTEIN"/>
    <property type="match status" value="1"/>
</dbReference>
<gene>
    <name evidence="1" type="ORF">O6P33_01735</name>
</gene>
<dbReference type="AlphaFoldDB" id="A0AAE9VQH7"/>
<dbReference type="Pfam" id="PF13450">
    <property type="entry name" value="NAD_binding_8"/>
    <property type="match status" value="1"/>
</dbReference>
<dbReference type="PANTHER" id="PTHR16128:SF5">
    <property type="entry name" value="FAD_NAD(P)-BINDING OXIDOREDUCTASE FAMILY PROTEIN"/>
    <property type="match status" value="1"/>
</dbReference>
<sequence length="308" mass="33462">MSSSQVAIIGAGMTGITAARSLNNAGYTVQLFEKSRGSGGRLASNRSAMGRVNLGTQAFHADQAEFLAELDHWQHAGWLKQTEQQWTGIPYMSALTRNLLGELNTLFSCEIRQLSHTQQGWLLLDQHGQQHGPFAQLIVAIPAPQASTLLSNCAPDLAACAASVVMQPTWMVALGFKEPLTASQPLSPMQQRIIAEVRPSAIAAEQPMQTWLLRASVAWSTEHLEDEPAQVIHRLSNCFAELFDTAPPEADSAFAHRWRYALGALEQPLNTLADLSRGLVVAGDWCGQGDLQSAWCSGRHAAQQLINS</sequence>